<dbReference type="GO" id="GO:0004315">
    <property type="term" value="F:3-oxoacyl-[acyl-carrier-protein] synthase activity"/>
    <property type="evidence" value="ECO:0007669"/>
    <property type="project" value="TreeGrafter"/>
</dbReference>
<dbReference type="PANTHER" id="PTHR11712:SF336">
    <property type="entry name" value="3-OXOACYL-[ACYL-CARRIER-PROTEIN] SYNTHASE, MITOCHONDRIAL"/>
    <property type="match status" value="1"/>
</dbReference>
<dbReference type="PANTHER" id="PTHR11712">
    <property type="entry name" value="POLYKETIDE SYNTHASE-RELATED"/>
    <property type="match status" value="1"/>
</dbReference>
<organism evidence="5 6">
    <name type="scientific">Humisphaera borealis</name>
    <dbReference type="NCBI Taxonomy" id="2807512"/>
    <lineage>
        <taxon>Bacteria</taxon>
        <taxon>Pseudomonadati</taxon>
        <taxon>Planctomycetota</taxon>
        <taxon>Phycisphaerae</taxon>
        <taxon>Tepidisphaerales</taxon>
        <taxon>Tepidisphaeraceae</taxon>
        <taxon>Humisphaera</taxon>
    </lineage>
</organism>
<dbReference type="SUPFAM" id="SSF53901">
    <property type="entry name" value="Thiolase-like"/>
    <property type="match status" value="2"/>
</dbReference>
<reference evidence="5 6" key="1">
    <citation type="submission" date="2020-10" db="EMBL/GenBank/DDBJ databases">
        <title>Wide distribution of Phycisphaera-like planctomycetes from WD2101 soil group in peatlands and genome analysis of the first cultivated representative.</title>
        <authorList>
            <person name="Dedysh S.N."/>
            <person name="Beletsky A.V."/>
            <person name="Ivanova A."/>
            <person name="Kulichevskaya I.S."/>
            <person name="Suzina N.E."/>
            <person name="Philippov D.A."/>
            <person name="Rakitin A.L."/>
            <person name="Mardanov A.V."/>
            <person name="Ravin N.V."/>
        </authorList>
    </citation>
    <scope>NUCLEOTIDE SEQUENCE [LARGE SCALE GENOMIC DNA]</scope>
    <source>
        <strain evidence="5 6">M1803</strain>
    </source>
</reference>
<gene>
    <name evidence="5" type="ORF">IPV69_22165</name>
</gene>
<dbReference type="InterPro" id="IPR014031">
    <property type="entry name" value="Ketoacyl_synth_C"/>
</dbReference>
<dbReference type="InterPro" id="IPR000794">
    <property type="entry name" value="Beta-ketoacyl_synthase"/>
</dbReference>
<dbReference type="CDD" id="cd00834">
    <property type="entry name" value="KAS_I_II"/>
    <property type="match status" value="1"/>
</dbReference>
<name>A0A7M2WUF4_9BACT</name>
<evidence type="ECO:0000256" key="2">
    <source>
        <dbReference type="ARBA" id="ARBA00022679"/>
    </source>
</evidence>
<dbReference type="RefSeq" id="WP_206291912.1">
    <property type="nucleotide sequence ID" value="NZ_CP063458.1"/>
</dbReference>
<dbReference type="GO" id="GO:0005829">
    <property type="term" value="C:cytosol"/>
    <property type="evidence" value="ECO:0007669"/>
    <property type="project" value="TreeGrafter"/>
</dbReference>
<dbReference type="SMART" id="SM00825">
    <property type="entry name" value="PKS_KS"/>
    <property type="match status" value="1"/>
</dbReference>
<evidence type="ECO:0000259" key="4">
    <source>
        <dbReference type="PROSITE" id="PS52004"/>
    </source>
</evidence>
<sequence>MRRVVVTGIGIISPIGIGTKAFWENLTAGQCGVRRIAMYDPSGFPTQIAGEVPGYKINDFVPKSYRKATKVMARDIELAVIAADDAFKDSGLKSKAYTDTPTIKSDRFGCNIGAGLISVDLAELTQAMAAARSADDLSKIDLKKWGNVGMQQLTPLWLLKYLPNMLACHVTIIHELKGPSNTITCADASSHLAIGEAFRTIQRGDADLAICGGAETKVVPMNLLRQVLLKRVTTQHNDTPDQAVRPFDEGATGTAAAEGGGLLILEDYEHAKARDAKIYCELVGFGASQDTYSVTEPDPKGHSYGRAIQKALAEANLPPTAVDLMVPCGLGIASHDRAELAGLHTVFGGGLERVPLTTIKAQIGNMAAGSGVDAATAALGVHYGVIPPARNTSKPIEGLKLNAVPESRQAKVDVAVSSVYSLGGQNAALVFRKV</sequence>
<dbReference type="InterPro" id="IPR014030">
    <property type="entry name" value="Ketoacyl_synth_N"/>
</dbReference>
<proteinExistence type="inferred from homology"/>
<keyword evidence="2 3" id="KW-0808">Transferase</keyword>
<dbReference type="Gene3D" id="3.40.47.10">
    <property type="match status" value="2"/>
</dbReference>
<evidence type="ECO:0000313" key="5">
    <source>
        <dbReference type="EMBL" id="QOV88904.1"/>
    </source>
</evidence>
<keyword evidence="6" id="KW-1185">Reference proteome</keyword>
<feature type="domain" description="Ketosynthase family 3 (KS3)" evidence="4">
    <location>
        <begin position="1"/>
        <end position="433"/>
    </location>
</feature>
<evidence type="ECO:0000256" key="1">
    <source>
        <dbReference type="ARBA" id="ARBA00008467"/>
    </source>
</evidence>
<dbReference type="EMBL" id="CP063458">
    <property type="protein sequence ID" value="QOV88904.1"/>
    <property type="molecule type" value="Genomic_DNA"/>
</dbReference>
<dbReference type="InterPro" id="IPR020841">
    <property type="entry name" value="PKS_Beta-ketoAc_synthase_dom"/>
</dbReference>
<dbReference type="PROSITE" id="PS52004">
    <property type="entry name" value="KS3_2"/>
    <property type="match status" value="1"/>
</dbReference>
<evidence type="ECO:0000256" key="3">
    <source>
        <dbReference type="RuleBase" id="RU003694"/>
    </source>
</evidence>
<dbReference type="Proteomes" id="UP000593765">
    <property type="component" value="Chromosome"/>
</dbReference>
<dbReference type="AlphaFoldDB" id="A0A7M2WUF4"/>
<dbReference type="Pfam" id="PF00109">
    <property type="entry name" value="ketoacyl-synt"/>
    <property type="match status" value="1"/>
</dbReference>
<dbReference type="KEGG" id="hbs:IPV69_22165"/>
<dbReference type="InterPro" id="IPR016039">
    <property type="entry name" value="Thiolase-like"/>
</dbReference>
<dbReference type="Pfam" id="PF02801">
    <property type="entry name" value="Ketoacyl-synt_C"/>
    <property type="match status" value="1"/>
</dbReference>
<accession>A0A7M2WUF4</accession>
<dbReference type="GO" id="GO:0006633">
    <property type="term" value="P:fatty acid biosynthetic process"/>
    <property type="evidence" value="ECO:0007669"/>
    <property type="project" value="TreeGrafter"/>
</dbReference>
<protein>
    <submittedName>
        <fullName evidence="5">Beta-ketoacyl-[acyl-carrier-protein] synthase family protein</fullName>
    </submittedName>
</protein>
<comment type="similarity">
    <text evidence="1 3">Belongs to the thiolase-like superfamily. Beta-ketoacyl-ACP synthases family.</text>
</comment>
<evidence type="ECO:0000313" key="6">
    <source>
        <dbReference type="Proteomes" id="UP000593765"/>
    </source>
</evidence>